<sequence>MSIIAILTAGGTGTRTHQDLPKQFITVENKPIIIYTLEAFQQHPSIDEIYVSCLEGWNAVLEAYAKQFNITKLKRIVTGGATGQESIYNGLKAIKQDNESTDDIVVVIHDGNRPMLPQDVITDNLVKQEKYGSAVTVISTTEVVFVSKDGIESNAALNRDELWRTQTPHSYRFNELWDTHNKAIADGVGNMAASCSLMQKYGYTTYFSKGSEKNIKITTVEDIEIFKALLSAKNDDWIKK</sequence>
<accession>A0A173YNY7</accession>
<dbReference type="EMBL" id="QROS01000003">
    <property type="protein sequence ID" value="RHL48999.1"/>
    <property type="molecule type" value="Genomic_DNA"/>
</dbReference>
<proteinExistence type="predicted"/>
<dbReference type="Proteomes" id="UP000293506">
    <property type="component" value="Unassembled WGS sequence"/>
</dbReference>
<dbReference type="Pfam" id="PF01128">
    <property type="entry name" value="IspD"/>
    <property type="match status" value="1"/>
</dbReference>
<dbReference type="InterPro" id="IPR034683">
    <property type="entry name" value="IspD/TarI"/>
</dbReference>
<keyword evidence="2 3" id="KW-0548">Nucleotidyltransferase</keyword>
<dbReference type="Gene3D" id="3.90.550.10">
    <property type="entry name" value="Spore Coat Polysaccharide Biosynthesis Protein SpsA, Chain A"/>
    <property type="match status" value="1"/>
</dbReference>
<dbReference type="EMBL" id="CYZD01000002">
    <property type="protein sequence ID" value="CUN65290.1"/>
    <property type="molecule type" value="Genomic_DNA"/>
</dbReference>
<dbReference type="EMBL" id="RCXQ01000007">
    <property type="protein sequence ID" value="RYT66755.1"/>
    <property type="molecule type" value="Genomic_DNA"/>
</dbReference>
<keyword evidence="1 3" id="KW-0808">Transferase</keyword>
<gene>
    <name evidence="3" type="primary">ispD1</name>
    <name evidence="5" type="ORF">DW021_06655</name>
    <name evidence="4" type="ORF">DXB38_04760</name>
    <name evidence="6" type="ORF">EAI82_09410</name>
    <name evidence="3" type="ORF">ERS852394_00664</name>
</gene>
<name>A0A173YNY7_9FIRM</name>
<dbReference type="EMBL" id="QSUZ01000004">
    <property type="protein sequence ID" value="RGN88991.1"/>
    <property type="molecule type" value="Genomic_DNA"/>
</dbReference>
<evidence type="ECO:0000313" key="8">
    <source>
        <dbReference type="Proteomes" id="UP000261105"/>
    </source>
</evidence>
<evidence type="ECO:0000313" key="6">
    <source>
        <dbReference type="EMBL" id="RYT66755.1"/>
    </source>
</evidence>
<evidence type="ECO:0000313" key="10">
    <source>
        <dbReference type="Proteomes" id="UP000293506"/>
    </source>
</evidence>
<evidence type="ECO:0000313" key="4">
    <source>
        <dbReference type="EMBL" id="RGN88991.1"/>
    </source>
</evidence>
<dbReference type="CDD" id="cd02516">
    <property type="entry name" value="CDP-ME_synthetase"/>
    <property type="match status" value="1"/>
</dbReference>
<dbReference type="Proteomes" id="UP000095409">
    <property type="component" value="Unassembled WGS sequence"/>
</dbReference>
<dbReference type="EC" id="2.7.7.60" evidence="3"/>
<dbReference type="Proteomes" id="UP000261105">
    <property type="component" value="Unassembled WGS sequence"/>
</dbReference>
<evidence type="ECO:0000313" key="3">
    <source>
        <dbReference type="EMBL" id="CUN65290.1"/>
    </source>
</evidence>
<protein>
    <submittedName>
        <fullName evidence="3 4">2-C-methyl-D-erythritol 4-phosphate cytidylyltransferase</fullName>
        <ecNumber evidence="3">2.7.7.60</ecNumber>
    </submittedName>
</protein>
<dbReference type="PANTHER" id="PTHR43015">
    <property type="entry name" value="D-RIBITOL-5-PHOSPHATE CYTIDYLYLTRANSFERASE"/>
    <property type="match status" value="1"/>
</dbReference>
<dbReference type="AlphaFoldDB" id="A0A173YNY7"/>
<organism evidence="3 7">
    <name type="scientific">Blautia obeum</name>
    <dbReference type="NCBI Taxonomy" id="40520"/>
    <lineage>
        <taxon>Bacteria</taxon>
        <taxon>Bacillati</taxon>
        <taxon>Bacillota</taxon>
        <taxon>Clostridia</taxon>
        <taxon>Lachnospirales</taxon>
        <taxon>Lachnospiraceae</taxon>
        <taxon>Blautia</taxon>
    </lineage>
</organism>
<evidence type="ECO:0000313" key="7">
    <source>
        <dbReference type="Proteomes" id="UP000095409"/>
    </source>
</evidence>
<evidence type="ECO:0000256" key="1">
    <source>
        <dbReference type="ARBA" id="ARBA00022679"/>
    </source>
</evidence>
<evidence type="ECO:0000313" key="9">
    <source>
        <dbReference type="Proteomes" id="UP000285897"/>
    </source>
</evidence>
<dbReference type="PANTHER" id="PTHR43015:SF1">
    <property type="entry name" value="D-RIBITOL-5-PHOSPHATE CYTIDYLYLTRANSFERASE"/>
    <property type="match status" value="1"/>
</dbReference>
<dbReference type="SUPFAM" id="SSF53448">
    <property type="entry name" value="Nucleotide-diphospho-sugar transferases"/>
    <property type="match status" value="1"/>
</dbReference>
<dbReference type="RefSeq" id="WP_055065662.1">
    <property type="nucleotide sequence ID" value="NZ_CYZD01000002.1"/>
</dbReference>
<reference evidence="8 9" key="2">
    <citation type="submission" date="2018-08" db="EMBL/GenBank/DDBJ databases">
        <title>A genome reference for cultivated species of the human gut microbiota.</title>
        <authorList>
            <person name="Zou Y."/>
            <person name="Xue W."/>
            <person name="Luo G."/>
        </authorList>
    </citation>
    <scope>NUCLEOTIDE SEQUENCE [LARGE SCALE GENOMIC DNA]</scope>
    <source>
        <strain evidence="5 9">AF37-6AC</strain>
        <strain evidence="4 8">OM03-6</strain>
    </source>
</reference>
<dbReference type="GO" id="GO:0005829">
    <property type="term" value="C:cytosol"/>
    <property type="evidence" value="ECO:0007669"/>
    <property type="project" value="TreeGrafter"/>
</dbReference>
<dbReference type="InterPro" id="IPR029044">
    <property type="entry name" value="Nucleotide-diphossugar_trans"/>
</dbReference>
<dbReference type="Proteomes" id="UP000285897">
    <property type="component" value="Unassembled WGS sequence"/>
</dbReference>
<dbReference type="GO" id="GO:0050518">
    <property type="term" value="F:2-C-methyl-D-erythritol 4-phosphate cytidylyltransferase activity"/>
    <property type="evidence" value="ECO:0007669"/>
    <property type="project" value="UniProtKB-EC"/>
</dbReference>
<reference evidence="3 7" key="1">
    <citation type="submission" date="2015-09" db="EMBL/GenBank/DDBJ databases">
        <authorList>
            <consortium name="Pathogen Informatics"/>
        </authorList>
    </citation>
    <scope>NUCLEOTIDE SEQUENCE [LARGE SCALE GENOMIC DNA]</scope>
    <source>
        <strain evidence="3 7">2789STDY5608837</strain>
    </source>
</reference>
<reference evidence="6 10" key="3">
    <citation type="journal article" date="2019" name="Science, e1252229">
        <title>Invertible promoters mediate bacterial phase variation, antibiotic resistance, and host adaptation in the gut.</title>
        <authorList>
            <person name="Jiang X."/>
            <person name="Hall A.B."/>
            <person name="Arthur T.D."/>
            <person name="Plichta D.R."/>
            <person name="Covington C.T."/>
            <person name="Poyet M."/>
            <person name="Crothers J."/>
            <person name="Moses P.L."/>
            <person name="Tolonen A.C."/>
            <person name="Vlamakis H."/>
            <person name="Alm E.J."/>
            <person name="Xavier R.J."/>
        </authorList>
    </citation>
    <scope>NUCLEOTIDE SEQUENCE [LARGE SCALE GENOMIC DNA]</scope>
    <source>
        <strain evidence="10">af_0058</strain>
        <strain evidence="6">Af_0058</strain>
    </source>
</reference>
<evidence type="ECO:0000313" key="5">
    <source>
        <dbReference type="EMBL" id="RHL48999.1"/>
    </source>
</evidence>
<evidence type="ECO:0000256" key="2">
    <source>
        <dbReference type="ARBA" id="ARBA00022695"/>
    </source>
</evidence>